<accession>A0A0G0LRH3</accession>
<dbReference type="InterPro" id="IPR016181">
    <property type="entry name" value="Acyl_CoA_acyltransferase"/>
</dbReference>
<feature type="domain" description="N-acetyltransferase" evidence="1">
    <location>
        <begin position="4"/>
        <end position="140"/>
    </location>
</feature>
<evidence type="ECO:0000313" key="2">
    <source>
        <dbReference type="EMBL" id="KKQ94513.1"/>
    </source>
</evidence>
<organism evidence="2 3">
    <name type="scientific">Candidatus Woesebacteria bacterium GW2011_GWB1_39_10b</name>
    <dbReference type="NCBI Taxonomy" id="1618573"/>
    <lineage>
        <taxon>Bacteria</taxon>
        <taxon>Candidatus Woeseibacteriota</taxon>
    </lineage>
</organism>
<evidence type="ECO:0000259" key="1">
    <source>
        <dbReference type="PROSITE" id="PS51186"/>
    </source>
</evidence>
<reference evidence="2 3" key="1">
    <citation type="journal article" date="2015" name="Nature">
        <title>rRNA introns, odd ribosomes, and small enigmatic genomes across a large radiation of phyla.</title>
        <authorList>
            <person name="Brown C.T."/>
            <person name="Hug L.A."/>
            <person name="Thomas B.C."/>
            <person name="Sharon I."/>
            <person name="Castelle C.J."/>
            <person name="Singh A."/>
            <person name="Wilkins M.J."/>
            <person name="Williams K.H."/>
            <person name="Banfield J.F."/>
        </authorList>
    </citation>
    <scope>NUCLEOTIDE SEQUENCE [LARGE SCALE GENOMIC DNA]</scope>
</reference>
<dbReference type="CDD" id="cd04301">
    <property type="entry name" value="NAT_SF"/>
    <property type="match status" value="1"/>
</dbReference>
<name>A0A0G0LRH3_9BACT</name>
<dbReference type="InterPro" id="IPR000182">
    <property type="entry name" value="GNAT_dom"/>
</dbReference>
<dbReference type="SUPFAM" id="SSF55729">
    <property type="entry name" value="Acyl-CoA N-acyltransferases (Nat)"/>
    <property type="match status" value="1"/>
</dbReference>
<dbReference type="EMBL" id="LBVW01000001">
    <property type="protein sequence ID" value="KKQ94513.1"/>
    <property type="molecule type" value="Genomic_DNA"/>
</dbReference>
<comment type="caution">
    <text evidence="2">The sequence shown here is derived from an EMBL/GenBank/DDBJ whole genome shotgun (WGS) entry which is preliminary data.</text>
</comment>
<proteinExistence type="predicted"/>
<dbReference type="STRING" id="1618573.UT19_C0001G0045"/>
<dbReference type="PROSITE" id="PS51186">
    <property type="entry name" value="GNAT"/>
    <property type="match status" value="1"/>
</dbReference>
<dbReference type="GO" id="GO:0016747">
    <property type="term" value="F:acyltransferase activity, transferring groups other than amino-acyl groups"/>
    <property type="evidence" value="ECO:0007669"/>
    <property type="project" value="InterPro"/>
</dbReference>
<dbReference type="Proteomes" id="UP000034932">
    <property type="component" value="Unassembled WGS sequence"/>
</dbReference>
<sequence>MAQITIKTTIEKTNVESLLNQIYQVCRTDSNLSPRPIDELENAYKKSLLLVAINGSTVVGWLLRIPYTKEFQELAAGYVIESHRSKGVFGRLLQEAFKHAPVSSIVTFNYTFADYLLNKIGFRKSSLWEAIKLSKGKFLINRLNIKRLKAIRNHFKTNKPLYTLYTRYE</sequence>
<evidence type="ECO:0000313" key="3">
    <source>
        <dbReference type="Proteomes" id="UP000034932"/>
    </source>
</evidence>
<protein>
    <recommendedName>
        <fullName evidence="1">N-acetyltransferase domain-containing protein</fullName>
    </recommendedName>
</protein>
<dbReference type="Gene3D" id="3.40.630.30">
    <property type="match status" value="1"/>
</dbReference>
<dbReference type="AlphaFoldDB" id="A0A0G0LRH3"/>
<gene>
    <name evidence="2" type="ORF">UT19_C0001G0045</name>
</gene>